<keyword evidence="2" id="KW-1185">Reference proteome</keyword>
<protein>
    <submittedName>
        <fullName evidence="1">Uncharacterized protein</fullName>
    </submittedName>
</protein>
<gene>
    <name evidence="1" type="ORF">HMPREF0281_02341</name>
</gene>
<accession>A0ABN0AC34</accession>
<evidence type="ECO:0000313" key="1">
    <source>
        <dbReference type="EMBL" id="EFG80249.1"/>
    </source>
</evidence>
<sequence length="79" mass="8388">MVVAGNVGLDACDDLHIWCQIMVQDLLTGGFQAGLIVLVAEFDQYIACAMQPTRDSLGIASQDLCDDGGGSRSKRRCPG</sequence>
<organism evidence="1 2">
    <name type="scientific">Corynebacterium ammoniagenes DSM 20306</name>
    <dbReference type="NCBI Taxonomy" id="649754"/>
    <lineage>
        <taxon>Bacteria</taxon>
        <taxon>Bacillati</taxon>
        <taxon>Actinomycetota</taxon>
        <taxon>Actinomycetes</taxon>
        <taxon>Mycobacteriales</taxon>
        <taxon>Corynebacteriaceae</taxon>
        <taxon>Corynebacterium</taxon>
    </lineage>
</organism>
<dbReference type="EMBL" id="ADNS01000031">
    <property type="protein sequence ID" value="EFG80249.1"/>
    <property type="molecule type" value="Genomic_DNA"/>
</dbReference>
<dbReference type="Proteomes" id="UP000006015">
    <property type="component" value="Unassembled WGS sequence"/>
</dbReference>
<reference evidence="1 2" key="1">
    <citation type="submission" date="2010-04" db="EMBL/GenBank/DDBJ databases">
        <authorList>
            <person name="Weinstock G."/>
            <person name="Sodergren E."/>
            <person name="Clifton S."/>
            <person name="Fulton L."/>
            <person name="Fulton B."/>
            <person name="Courtney L."/>
            <person name="Fronick C."/>
            <person name="Harrison M."/>
            <person name="Strong C."/>
            <person name="Farmer C."/>
            <person name="Delahaunty K."/>
            <person name="Markovic C."/>
            <person name="Hall O."/>
            <person name="Minx P."/>
            <person name="Tomlinson C."/>
            <person name="Mitreva M."/>
            <person name="Hou S."/>
            <person name="Wollam A."/>
            <person name="Pepin K.H."/>
            <person name="Johnson M."/>
            <person name="Bhonagiri V."/>
            <person name="Zhang X."/>
            <person name="Suruliraj S."/>
            <person name="Warren W."/>
            <person name="Chinwalla A."/>
            <person name="Mardis E.R."/>
            <person name="Wilson R.K."/>
        </authorList>
    </citation>
    <scope>NUCLEOTIDE SEQUENCE [LARGE SCALE GENOMIC DNA]</scope>
    <source>
        <strain evidence="1 2">DSM 20306</strain>
    </source>
</reference>
<evidence type="ECO:0000313" key="2">
    <source>
        <dbReference type="Proteomes" id="UP000006015"/>
    </source>
</evidence>
<name>A0ABN0AC34_CORAM</name>
<comment type="caution">
    <text evidence="1">The sequence shown here is derived from an EMBL/GenBank/DDBJ whole genome shotgun (WGS) entry which is preliminary data.</text>
</comment>
<proteinExistence type="predicted"/>